<gene>
    <name evidence="2" type="ORF">Ciccas_000095</name>
</gene>
<proteinExistence type="predicted"/>
<name>A0ABD2QQ11_9PLAT</name>
<feature type="transmembrane region" description="Helical" evidence="1">
    <location>
        <begin position="33"/>
        <end position="55"/>
    </location>
</feature>
<comment type="caution">
    <text evidence="2">The sequence shown here is derived from an EMBL/GenBank/DDBJ whole genome shotgun (WGS) entry which is preliminary data.</text>
</comment>
<dbReference type="EMBL" id="JBJKFK010000005">
    <property type="protein sequence ID" value="KAL3321217.1"/>
    <property type="molecule type" value="Genomic_DNA"/>
</dbReference>
<organism evidence="2 3">
    <name type="scientific">Cichlidogyrus casuarinus</name>
    <dbReference type="NCBI Taxonomy" id="1844966"/>
    <lineage>
        <taxon>Eukaryota</taxon>
        <taxon>Metazoa</taxon>
        <taxon>Spiralia</taxon>
        <taxon>Lophotrochozoa</taxon>
        <taxon>Platyhelminthes</taxon>
        <taxon>Monogenea</taxon>
        <taxon>Monopisthocotylea</taxon>
        <taxon>Dactylogyridea</taxon>
        <taxon>Ancyrocephalidae</taxon>
        <taxon>Cichlidogyrus</taxon>
    </lineage>
</organism>
<evidence type="ECO:0000313" key="3">
    <source>
        <dbReference type="Proteomes" id="UP001626550"/>
    </source>
</evidence>
<keyword evidence="1" id="KW-0472">Membrane</keyword>
<evidence type="ECO:0000256" key="1">
    <source>
        <dbReference type="SAM" id="Phobius"/>
    </source>
</evidence>
<dbReference type="Proteomes" id="UP001626550">
    <property type="component" value="Unassembled WGS sequence"/>
</dbReference>
<feature type="transmembrane region" description="Helical" evidence="1">
    <location>
        <begin position="130"/>
        <end position="154"/>
    </location>
</feature>
<keyword evidence="1" id="KW-1133">Transmembrane helix</keyword>
<dbReference type="AlphaFoldDB" id="A0ABD2QQ11"/>
<keyword evidence="1" id="KW-0812">Transmembrane</keyword>
<accession>A0ABD2QQ11</accession>
<sequence>MSSGEENEQDEDVSEFDSKHKCLVGTSEAFRPLMIVCDFLFLFLALFFIVFGLVLRFQLSKLIDSYVPRVTKEYLLTNPKVVNKDLEPYLIAVLTYFHDPVSYILIGAGALIFVYNVMALQGLIQIDICALMWYSLFLDFHFYSMIGFTIFLVFKSSFPAKLLGKCMTRTKSVANQNSNFAKYYAKAESFVHNKLSCSQPEDCAKALIDKGGKWYYLAPCIACIGILTFYVILMAIINTRYQILDPDREDDDDDDDEDEDDD</sequence>
<feature type="transmembrane region" description="Helical" evidence="1">
    <location>
        <begin position="214"/>
        <end position="237"/>
    </location>
</feature>
<protein>
    <submittedName>
        <fullName evidence="2">Uncharacterized protein</fullName>
    </submittedName>
</protein>
<keyword evidence="3" id="KW-1185">Reference proteome</keyword>
<evidence type="ECO:0000313" key="2">
    <source>
        <dbReference type="EMBL" id="KAL3321217.1"/>
    </source>
</evidence>
<reference evidence="2 3" key="1">
    <citation type="submission" date="2024-11" db="EMBL/GenBank/DDBJ databases">
        <title>Adaptive evolution of stress response genes in parasites aligns with host niche diversity.</title>
        <authorList>
            <person name="Hahn C."/>
            <person name="Resl P."/>
        </authorList>
    </citation>
    <scope>NUCLEOTIDE SEQUENCE [LARGE SCALE GENOMIC DNA]</scope>
    <source>
        <strain evidence="2">EGGRZ-B1_66</strain>
        <tissue evidence="2">Body</tissue>
    </source>
</reference>
<feature type="transmembrane region" description="Helical" evidence="1">
    <location>
        <begin position="103"/>
        <end position="124"/>
    </location>
</feature>